<dbReference type="GO" id="GO:0003676">
    <property type="term" value="F:nucleic acid binding"/>
    <property type="evidence" value="ECO:0007669"/>
    <property type="project" value="InterPro"/>
</dbReference>
<dbReference type="AlphaFoldDB" id="A0A087H764"/>
<reference evidence="5" key="1">
    <citation type="journal article" date="2015" name="Nat. Plants">
        <title>Genome expansion of Arabis alpina linked with retrotransposition and reduced symmetric DNA methylation.</title>
        <authorList>
            <person name="Willing E.M."/>
            <person name="Rawat V."/>
            <person name="Mandakova T."/>
            <person name="Maumus F."/>
            <person name="James G.V."/>
            <person name="Nordstroem K.J."/>
            <person name="Becker C."/>
            <person name="Warthmann N."/>
            <person name="Chica C."/>
            <person name="Szarzynska B."/>
            <person name="Zytnicki M."/>
            <person name="Albani M.C."/>
            <person name="Kiefer C."/>
            <person name="Bergonzi S."/>
            <person name="Castaings L."/>
            <person name="Mateos J.L."/>
            <person name="Berns M.C."/>
            <person name="Bujdoso N."/>
            <person name="Piofczyk T."/>
            <person name="de Lorenzo L."/>
            <person name="Barrero-Sicilia C."/>
            <person name="Mateos I."/>
            <person name="Piednoel M."/>
            <person name="Hagmann J."/>
            <person name="Chen-Min-Tao R."/>
            <person name="Iglesias-Fernandez R."/>
            <person name="Schuster S.C."/>
            <person name="Alonso-Blanco C."/>
            <person name="Roudier F."/>
            <person name="Carbonero P."/>
            <person name="Paz-Ares J."/>
            <person name="Davis S.J."/>
            <person name="Pecinka A."/>
            <person name="Quesneville H."/>
            <person name="Colot V."/>
            <person name="Lysak M.A."/>
            <person name="Weigel D."/>
            <person name="Coupland G."/>
            <person name="Schneeberger K."/>
        </authorList>
    </citation>
    <scope>NUCLEOTIDE SEQUENCE [LARGE SCALE GENOMIC DNA]</scope>
    <source>
        <strain evidence="5">cv. Pajares</strain>
    </source>
</reference>
<evidence type="ECO:0000256" key="3">
    <source>
        <dbReference type="ARBA" id="ARBA00022946"/>
    </source>
</evidence>
<organism evidence="4 5">
    <name type="scientific">Arabis alpina</name>
    <name type="common">Alpine rock-cress</name>
    <dbReference type="NCBI Taxonomy" id="50452"/>
    <lineage>
        <taxon>Eukaryota</taxon>
        <taxon>Viridiplantae</taxon>
        <taxon>Streptophyta</taxon>
        <taxon>Embryophyta</taxon>
        <taxon>Tracheophyta</taxon>
        <taxon>Spermatophyta</taxon>
        <taxon>Magnoliopsida</taxon>
        <taxon>eudicotyledons</taxon>
        <taxon>Gunneridae</taxon>
        <taxon>Pentapetalae</taxon>
        <taxon>rosids</taxon>
        <taxon>malvids</taxon>
        <taxon>Brassicales</taxon>
        <taxon>Brassicaceae</taxon>
        <taxon>Arabideae</taxon>
        <taxon>Arabis</taxon>
    </lineage>
</organism>
<dbReference type="EMBL" id="CM002871">
    <property type="protein sequence ID" value="KFK37966.1"/>
    <property type="molecule type" value="Genomic_DNA"/>
</dbReference>
<dbReference type="eggNOG" id="KOG1267">
    <property type="taxonomic scope" value="Eukaryota"/>
</dbReference>
<dbReference type="Proteomes" id="UP000029120">
    <property type="component" value="Chromosome 3"/>
</dbReference>
<evidence type="ECO:0000256" key="1">
    <source>
        <dbReference type="ARBA" id="ARBA00007692"/>
    </source>
</evidence>
<dbReference type="InterPro" id="IPR003690">
    <property type="entry name" value="MTERF"/>
</dbReference>
<dbReference type="OMA" id="NRFVMKH"/>
<dbReference type="Gene3D" id="1.25.70.10">
    <property type="entry name" value="Transcription termination factor 3, mitochondrial"/>
    <property type="match status" value="1"/>
</dbReference>
<evidence type="ECO:0000313" key="5">
    <source>
        <dbReference type="Proteomes" id="UP000029120"/>
    </source>
</evidence>
<dbReference type="OrthoDB" id="637682at2759"/>
<evidence type="ECO:0000256" key="2">
    <source>
        <dbReference type="ARBA" id="ARBA00022472"/>
    </source>
</evidence>
<evidence type="ECO:0000313" key="4">
    <source>
        <dbReference type="EMBL" id="KFK37966.1"/>
    </source>
</evidence>
<keyword evidence="2" id="KW-0806">Transcription termination</keyword>
<accession>A0A087H764</accession>
<proteinExistence type="inferred from homology"/>
<keyword evidence="2" id="KW-0805">Transcription regulation</keyword>
<comment type="similarity">
    <text evidence="1">Belongs to the mTERF family.</text>
</comment>
<keyword evidence="3" id="KW-0809">Transit peptide</keyword>
<dbReference type="Gramene" id="KFK37966">
    <property type="protein sequence ID" value="KFK37966"/>
    <property type="gene ID" value="AALP_AA3G052900"/>
</dbReference>
<dbReference type="GO" id="GO:0005737">
    <property type="term" value="C:cytoplasm"/>
    <property type="evidence" value="ECO:0007669"/>
    <property type="project" value="UniProtKB-ARBA"/>
</dbReference>
<dbReference type="InterPro" id="IPR038538">
    <property type="entry name" value="MTERF_sf"/>
</dbReference>
<name>A0A087H764_ARAAL</name>
<dbReference type="Pfam" id="PF02536">
    <property type="entry name" value="mTERF"/>
    <property type="match status" value="1"/>
</dbReference>
<evidence type="ECO:0008006" key="6">
    <source>
        <dbReference type="Google" id="ProtNLM"/>
    </source>
</evidence>
<keyword evidence="5" id="KW-1185">Reference proteome</keyword>
<sequence>MEHPNSVLRLFRDYGFSDSQIYRMIRTYPLLLAEDPQESLLPKLQEFKSRGASSSEVIEIVSKVPKILGKRGVKSTGLYYDFIKYIIHNDKEEGEKLLCHSSPVSGKQGNKIRNISVLRELGVPQRFLFSLLVSKSQPVCGKEKFDESVKKIVEMGFDPTTPKFVLALHVVYETSEKTIEEKVNLYKRLGFSVDDVWEMFKKWPYVLKFSEKKIIQTFEMLKSCGLVEEEVISVMKKRPECMRASEEKITNCVETFLGLGFSRDEFKLMVKCFPSCIGLSSKNVKKKIEYLVEKMNWPRKEVVMVPPVLGYSLEKRIVPRCNVIKALMSKGVIKGGNEIPPMSSVLASSEDVFLNRFVLKHDKLVPELMAIFNGNRDRATLTKGYTPQQ</sequence>
<dbReference type="PANTHER" id="PTHR13068:SF133">
    <property type="entry name" value="MITOCHONDRIAL TRANSCRIPTION TERMINATION FACTOR FAMILY PROTEIN"/>
    <property type="match status" value="1"/>
</dbReference>
<keyword evidence="2" id="KW-0804">Transcription</keyword>
<dbReference type="FunFam" id="1.25.70.10:FF:000033">
    <property type="entry name" value="F19K23.4 protein"/>
    <property type="match status" value="1"/>
</dbReference>
<dbReference type="GO" id="GO:0006353">
    <property type="term" value="P:DNA-templated transcription termination"/>
    <property type="evidence" value="ECO:0007669"/>
    <property type="project" value="UniProtKB-KW"/>
</dbReference>
<dbReference type="PANTHER" id="PTHR13068">
    <property type="entry name" value="CGI-12 PROTEIN-RELATED"/>
    <property type="match status" value="1"/>
</dbReference>
<gene>
    <name evidence="4" type="ordered locus">AALP_Aa3g052900</name>
</gene>
<dbReference type="SMART" id="SM00733">
    <property type="entry name" value="Mterf"/>
    <property type="match status" value="7"/>
</dbReference>
<protein>
    <recommendedName>
        <fullName evidence="6">Mitochondrial transcription termination factor family protein</fullName>
    </recommendedName>
</protein>